<dbReference type="RefSeq" id="XP_022655798.1">
    <property type="nucleotide sequence ID" value="XM_022800063.1"/>
</dbReference>
<feature type="region of interest" description="Disordered" evidence="2">
    <location>
        <begin position="361"/>
        <end position="433"/>
    </location>
</feature>
<dbReference type="FunCoup" id="A0A7M7JT97">
    <property type="interactions" value="624"/>
</dbReference>
<feature type="region of interest" description="Disordered" evidence="2">
    <location>
        <begin position="229"/>
        <end position="257"/>
    </location>
</feature>
<dbReference type="RefSeq" id="XP_022655804.1">
    <property type="nucleotide sequence ID" value="XM_022800069.1"/>
</dbReference>
<dbReference type="InterPro" id="IPR002048">
    <property type="entry name" value="EF_hand_dom"/>
</dbReference>
<dbReference type="InterPro" id="IPR018247">
    <property type="entry name" value="EF_Hand_1_Ca_BS"/>
</dbReference>
<dbReference type="EnsemblMetazoa" id="XM_022800060">
    <property type="protein sequence ID" value="XP_022655795"/>
    <property type="gene ID" value="LOC111248183"/>
</dbReference>
<dbReference type="PROSITE" id="PS50031">
    <property type="entry name" value="EH"/>
    <property type="match status" value="2"/>
</dbReference>
<dbReference type="GO" id="GO:0016197">
    <property type="term" value="P:endosomal transport"/>
    <property type="evidence" value="ECO:0007669"/>
    <property type="project" value="TreeGrafter"/>
</dbReference>
<dbReference type="EnsemblMetazoa" id="XM_022800065">
    <property type="protein sequence ID" value="XP_022655800"/>
    <property type="gene ID" value="LOC111248183"/>
</dbReference>
<feature type="region of interest" description="Disordered" evidence="2">
    <location>
        <begin position="767"/>
        <end position="801"/>
    </location>
</feature>
<dbReference type="SUPFAM" id="SSF47473">
    <property type="entry name" value="EF-hand"/>
    <property type="match status" value="2"/>
</dbReference>
<feature type="compositionally biased region" description="Polar residues" evidence="2">
    <location>
        <begin position="361"/>
        <end position="373"/>
    </location>
</feature>
<accession>A0A7M7JT97</accession>
<evidence type="ECO:0000256" key="1">
    <source>
        <dbReference type="ARBA" id="ARBA00022837"/>
    </source>
</evidence>
<dbReference type="InterPro" id="IPR011992">
    <property type="entry name" value="EF-hand-dom_pair"/>
</dbReference>
<feature type="domain" description="EF-hand" evidence="4">
    <location>
        <begin position="301"/>
        <end position="336"/>
    </location>
</feature>
<dbReference type="EnsemblMetazoa" id="XM_022800066">
    <property type="protein sequence ID" value="XP_022655801"/>
    <property type="gene ID" value="LOC111248183"/>
</dbReference>
<feature type="domain" description="EH" evidence="3">
    <location>
        <begin position="44"/>
        <end position="130"/>
    </location>
</feature>
<keyword evidence="1" id="KW-0106">Calcium</keyword>
<dbReference type="RefSeq" id="XP_022655795.1">
    <property type="nucleotide sequence ID" value="XM_022800060.1"/>
</dbReference>
<dbReference type="InterPro" id="IPR000261">
    <property type="entry name" value="EH_dom"/>
</dbReference>
<dbReference type="EnsemblMetazoa" id="XM_022800069">
    <property type="protein sequence ID" value="XP_022655804"/>
    <property type="gene ID" value="LOC111248183"/>
</dbReference>
<dbReference type="SMART" id="SM00054">
    <property type="entry name" value="EFh"/>
    <property type="match status" value="1"/>
</dbReference>
<feature type="region of interest" description="Disordered" evidence="2">
    <location>
        <begin position="647"/>
        <end position="754"/>
    </location>
</feature>
<dbReference type="Pfam" id="PF12763">
    <property type="entry name" value="EH"/>
    <property type="match status" value="2"/>
</dbReference>
<dbReference type="KEGG" id="vde:111248183"/>
<feature type="compositionally biased region" description="Low complexity" evidence="2">
    <location>
        <begin position="408"/>
        <end position="433"/>
    </location>
</feature>
<proteinExistence type="predicted"/>
<dbReference type="PROSITE" id="PS00018">
    <property type="entry name" value="EF_HAND_1"/>
    <property type="match status" value="1"/>
</dbReference>
<dbReference type="GO" id="GO:0005509">
    <property type="term" value="F:calcium ion binding"/>
    <property type="evidence" value="ECO:0007669"/>
    <property type="project" value="InterPro"/>
</dbReference>
<dbReference type="OrthoDB" id="10045710at2759"/>
<feature type="compositionally biased region" description="Low complexity" evidence="2">
    <location>
        <begin position="174"/>
        <end position="184"/>
    </location>
</feature>
<dbReference type="EnsemblMetazoa" id="XM_022800061">
    <property type="protein sequence ID" value="XP_022655796"/>
    <property type="gene ID" value="LOC111248183"/>
</dbReference>
<evidence type="ECO:0000256" key="2">
    <source>
        <dbReference type="SAM" id="MobiDB-lite"/>
    </source>
</evidence>
<protein>
    <submittedName>
        <fullName evidence="5">Uncharacterized protein</fullName>
    </submittedName>
</protein>
<dbReference type="InParanoid" id="A0A7M7JT97"/>
<dbReference type="GO" id="GO:0005737">
    <property type="term" value="C:cytoplasm"/>
    <property type="evidence" value="ECO:0007669"/>
    <property type="project" value="TreeGrafter"/>
</dbReference>
<organism evidence="5 6">
    <name type="scientific">Varroa destructor</name>
    <name type="common">Honeybee mite</name>
    <dbReference type="NCBI Taxonomy" id="109461"/>
    <lineage>
        <taxon>Eukaryota</taxon>
        <taxon>Metazoa</taxon>
        <taxon>Ecdysozoa</taxon>
        <taxon>Arthropoda</taxon>
        <taxon>Chelicerata</taxon>
        <taxon>Arachnida</taxon>
        <taxon>Acari</taxon>
        <taxon>Parasitiformes</taxon>
        <taxon>Mesostigmata</taxon>
        <taxon>Gamasina</taxon>
        <taxon>Dermanyssoidea</taxon>
        <taxon>Varroidae</taxon>
        <taxon>Varroa</taxon>
    </lineage>
</organism>
<feature type="region of interest" description="Disordered" evidence="2">
    <location>
        <begin position="155"/>
        <end position="192"/>
    </location>
</feature>
<dbReference type="EnsemblMetazoa" id="XM_022800062">
    <property type="protein sequence ID" value="XP_022655797"/>
    <property type="gene ID" value="LOC111248183"/>
</dbReference>
<dbReference type="SMART" id="SM00027">
    <property type="entry name" value="EH"/>
    <property type="match status" value="2"/>
</dbReference>
<feature type="compositionally biased region" description="Polar residues" evidence="2">
    <location>
        <begin position="388"/>
        <end position="399"/>
    </location>
</feature>
<dbReference type="RefSeq" id="XP_022655796.1">
    <property type="nucleotide sequence ID" value="XM_022800061.1"/>
</dbReference>
<feature type="region of interest" description="Disordered" evidence="2">
    <location>
        <begin position="469"/>
        <end position="510"/>
    </location>
</feature>
<dbReference type="AlphaFoldDB" id="A0A7M7JT97"/>
<dbReference type="RefSeq" id="XP_022655794.1">
    <property type="nucleotide sequence ID" value="XM_022800059.1"/>
</dbReference>
<keyword evidence="6" id="KW-1185">Reference proteome</keyword>
<dbReference type="RefSeq" id="XP_022655800.1">
    <property type="nucleotide sequence ID" value="XM_022800065.1"/>
</dbReference>
<evidence type="ECO:0000259" key="4">
    <source>
        <dbReference type="PROSITE" id="PS50222"/>
    </source>
</evidence>
<evidence type="ECO:0000259" key="3">
    <source>
        <dbReference type="PROSITE" id="PS50031"/>
    </source>
</evidence>
<evidence type="ECO:0000313" key="6">
    <source>
        <dbReference type="Proteomes" id="UP000594260"/>
    </source>
</evidence>
<dbReference type="CDD" id="cd00052">
    <property type="entry name" value="EH"/>
    <property type="match status" value="1"/>
</dbReference>
<dbReference type="EnsemblMetazoa" id="XM_022800059">
    <property type="protein sequence ID" value="XP_022655794"/>
    <property type="gene ID" value="LOC111248183"/>
</dbReference>
<dbReference type="PANTHER" id="PTHR11216">
    <property type="entry name" value="EH DOMAIN"/>
    <property type="match status" value="1"/>
</dbReference>
<dbReference type="EnsemblMetazoa" id="XM_022800067">
    <property type="protein sequence ID" value="XP_022655802"/>
    <property type="gene ID" value="LOC111248183"/>
</dbReference>
<dbReference type="RefSeq" id="XP_022655799.1">
    <property type="nucleotide sequence ID" value="XM_022800064.1"/>
</dbReference>
<dbReference type="EnsemblMetazoa" id="XM_022800063">
    <property type="protein sequence ID" value="XP_022655798"/>
    <property type="gene ID" value="LOC111248183"/>
</dbReference>
<name>A0A7M7JT97_VARDE</name>
<dbReference type="Proteomes" id="UP000594260">
    <property type="component" value="Unplaced"/>
</dbReference>
<dbReference type="RefSeq" id="XP_022655801.1">
    <property type="nucleotide sequence ID" value="XM_022800066.1"/>
</dbReference>
<evidence type="ECO:0000313" key="5">
    <source>
        <dbReference type="EnsemblMetazoa" id="XP_022655801"/>
    </source>
</evidence>
<feature type="compositionally biased region" description="Low complexity" evidence="2">
    <location>
        <begin position="781"/>
        <end position="799"/>
    </location>
</feature>
<feature type="domain" description="EH" evidence="3">
    <location>
        <begin position="267"/>
        <end position="352"/>
    </location>
</feature>
<feature type="compositionally biased region" description="Low complexity" evidence="2">
    <location>
        <begin position="730"/>
        <end position="746"/>
    </location>
</feature>
<dbReference type="RefSeq" id="XP_022655797.1">
    <property type="nucleotide sequence ID" value="XM_022800062.1"/>
</dbReference>
<dbReference type="RefSeq" id="XP_022655802.1">
    <property type="nucleotide sequence ID" value="XM_022800067.1"/>
</dbReference>
<dbReference type="GO" id="GO:0006897">
    <property type="term" value="P:endocytosis"/>
    <property type="evidence" value="ECO:0007669"/>
    <property type="project" value="TreeGrafter"/>
</dbReference>
<dbReference type="Gene3D" id="1.10.238.10">
    <property type="entry name" value="EF-hand"/>
    <property type="match status" value="2"/>
</dbReference>
<dbReference type="PROSITE" id="PS50222">
    <property type="entry name" value="EF_HAND_2"/>
    <property type="match status" value="1"/>
</dbReference>
<dbReference type="GeneID" id="111248183"/>
<reference evidence="5" key="1">
    <citation type="submission" date="2021-01" db="UniProtKB">
        <authorList>
            <consortium name="EnsemblMetazoa"/>
        </authorList>
    </citation>
    <scope>IDENTIFICATION</scope>
</reference>
<feature type="compositionally biased region" description="Low complexity" evidence="2">
    <location>
        <begin position="483"/>
        <end position="494"/>
    </location>
</feature>
<sequence>MDNGGALGGVTSYQPAATAATGVVAPPASAGGLSNGGVQLSVEEHALYEELFAALDVGGDERIQGSQASVLLRATNLPTETLQLITELSGAKRVGHFGRSQFFRALKLIAGAQNGLKPSSEVLAAPLPLPKLNMATAQHTASTLLNNNNNNNNTASANNCYGAGPGAVADSRSPEQQRPQQQQQVGGSTASADAEKTWASFNCLATDEEWSSSKLLLQQLHTSSEEHRHLLGGTAGDEVDVETDSGRAGETEDGEDGEGIWTITREQRAYYVKQFAGMQSDLERGRIQGRQAKEFFEKSRLPVAELSRIWQLADIDRDGQLALDEFCTAMHLVVLRRNGIHLPAQLPPQLLPDIPPLIQTSPLPVQPQHSQPLATVVGSSGASAAGNAINQTQQQQLDSSTHHRCHQHQQQQQQQQQHISTKNSTTSDTTNSTAAMTTTSLVNRERGAGGQGVTSSPLTAPISLSKQWMKFSPSPTSGPLGVQQKQTQQSSQQSLPRTSPTAGEVGTGPVSFDFSTTLVNQDPRILHPVARRPPSSPEGQMGAGGGGAFSCDPTSIRPTGSIVVDAPSGGTGGYVIMNNSSENDHDALDALESGAPHLISTNSSFSAPSTADALLMSGIGSGSGGCTVLSGSGTGAVVVGNSLSNGGARTPLAAKKEPPPPPPPRPLPAQHRGHHARSSSLDLNPRATGGHPSSGTPLKGLFPPAVPPRSSPANGVGAIGGSGGVARSLSGDSSRGGISQISGSSSKPPKIGAAGGAFQVYSGKTRTTMRSEAAEPGAAHSRCASDSSCSSSSSSCNSSYEDLSLDPTTDDAAMLLVDDDHTECGYVDTAQQAGQGQPAGQGMHLHRPHHRKHELPDAMMAQFITDIPTDREQLIRDISAHRERNAMLREWNRELHDELQQLVQERLSLQSQKQPTSTI</sequence>
<dbReference type="EnsemblMetazoa" id="XM_022800064">
    <property type="protein sequence ID" value="XP_022655799"/>
    <property type="gene ID" value="LOC111248183"/>
</dbReference>
<dbReference type="PANTHER" id="PTHR11216:SF174">
    <property type="entry name" value="GH06923P"/>
    <property type="match status" value="1"/>
</dbReference>
<dbReference type="GO" id="GO:0005886">
    <property type="term" value="C:plasma membrane"/>
    <property type="evidence" value="ECO:0007669"/>
    <property type="project" value="TreeGrafter"/>
</dbReference>